<organism evidence="3">
    <name type="scientific">Glycine max</name>
    <name type="common">Soybean</name>
    <name type="synonym">Glycine hispida</name>
    <dbReference type="NCBI Taxonomy" id="3847"/>
    <lineage>
        <taxon>Eukaryota</taxon>
        <taxon>Viridiplantae</taxon>
        <taxon>Streptophyta</taxon>
        <taxon>Embryophyta</taxon>
        <taxon>Tracheophyta</taxon>
        <taxon>Spermatophyta</taxon>
        <taxon>Magnoliopsida</taxon>
        <taxon>eudicotyledons</taxon>
        <taxon>Gunneridae</taxon>
        <taxon>Pentapetalae</taxon>
        <taxon>rosids</taxon>
        <taxon>fabids</taxon>
        <taxon>Fabales</taxon>
        <taxon>Fabaceae</taxon>
        <taxon>Papilionoideae</taxon>
        <taxon>50 kb inversion clade</taxon>
        <taxon>NPAAA clade</taxon>
        <taxon>indigoferoid/millettioid clade</taxon>
        <taxon>Phaseoleae</taxon>
        <taxon>Glycine</taxon>
        <taxon>Glycine subgen. Soja</taxon>
    </lineage>
</organism>
<evidence type="ECO:0000256" key="2">
    <source>
        <dbReference type="ARBA" id="ARBA00023157"/>
    </source>
</evidence>
<evidence type="ECO:0000313" key="3">
    <source>
        <dbReference type="EMBL" id="AFO38383.1"/>
    </source>
</evidence>
<accession>I7BBR7</accession>
<dbReference type="InterPro" id="IPR006041">
    <property type="entry name" value="Pollen_Ole_e1_allergen"/>
</dbReference>
<sequence length="193" mass="21821">MHSQSAVKTFPSSYLYLALTYPIKQAFGSFLEKFIRYVRTLKTLDKSCKSSPDNYVPSASPDHLAITLYIFPIATEIFHVKGSVYCDTCRAGFETNATFYIQGAKVGIQCKERKTMKVVYYTEGVTDSTGTYHIEVENDHRDNICECVLVKSPIKWCNTPDSGRDKSSIVLTHHQNGVVNHLHYANAMGYLRD</sequence>
<name>I7BBR7_SOYBN</name>
<dbReference type="AlphaFoldDB" id="I7BBR7"/>
<keyword evidence="2" id="KW-1015">Disulfide bond</keyword>
<dbReference type="ExpressionAtlas" id="I7BBR7">
    <property type="expression patterns" value="baseline"/>
</dbReference>
<dbReference type="Pfam" id="PF01190">
    <property type="entry name" value="Pollen_Ole_e_1"/>
    <property type="match status" value="1"/>
</dbReference>
<reference evidence="3" key="1">
    <citation type="journal article" date="2013" name="Theor. Appl. Genet.">
        <title>Dynamic genetic features of chromosomes revealed by comparison of soybean genetic and sequence-based physical maps.</title>
        <authorList>
            <person name="Lee W.K."/>
            <person name="Kim N."/>
            <person name="Kim J."/>
            <person name="Moon J.K."/>
            <person name="Jeong N."/>
            <person name="Choi I.Y."/>
            <person name="Kim S.C."/>
            <person name="Chung W.H."/>
            <person name="Kim H.S."/>
            <person name="Lee S.H."/>
            <person name="Jeong S.C."/>
        </authorList>
    </citation>
    <scope>NUCLEOTIDE SEQUENCE</scope>
</reference>
<comment type="similarity">
    <text evidence="1">Belongs to the Ole e I family.</text>
</comment>
<proteinExistence type="inferred from homology"/>
<evidence type="ECO:0000256" key="1">
    <source>
        <dbReference type="ARBA" id="ARBA00010049"/>
    </source>
</evidence>
<protein>
    <submittedName>
        <fullName evidence="3">Putative pollen-specific protein C13</fullName>
    </submittedName>
</protein>
<dbReference type="EMBL" id="JQ924191">
    <property type="protein sequence ID" value="AFO38383.1"/>
    <property type="molecule type" value="Genomic_DNA"/>
</dbReference>
<dbReference type="PANTHER" id="PTHR31614:SF40">
    <property type="entry name" value="PROTEIN DOWNSTREAM OF FLC"/>
    <property type="match status" value="1"/>
</dbReference>
<dbReference type="PANTHER" id="PTHR31614">
    <property type="entry name" value="PROTEIN DOWNSTREAM OF FLC-RELATED"/>
    <property type="match status" value="1"/>
</dbReference>